<feature type="non-terminal residue" evidence="1">
    <location>
        <position position="62"/>
    </location>
</feature>
<dbReference type="Proteomes" id="UP000789702">
    <property type="component" value="Unassembled WGS sequence"/>
</dbReference>
<feature type="non-terminal residue" evidence="1">
    <location>
        <position position="1"/>
    </location>
</feature>
<comment type="caution">
    <text evidence="1">The sequence shown here is derived from an EMBL/GenBank/DDBJ whole genome shotgun (WGS) entry which is preliminary data.</text>
</comment>
<proteinExistence type="predicted"/>
<evidence type="ECO:0000313" key="2">
    <source>
        <dbReference type="Proteomes" id="UP000789702"/>
    </source>
</evidence>
<protein>
    <submittedName>
        <fullName evidence="1">13532_t:CDS:1</fullName>
    </submittedName>
</protein>
<keyword evidence="2" id="KW-1185">Reference proteome</keyword>
<accession>A0ACA9R4B5</accession>
<evidence type="ECO:0000313" key="1">
    <source>
        <dbReference type="EMBL" id="CAG8776148.1"/>
    </source>
</evidence>
<sequence>THETEPLQLWLQDHKEEISFNLIPSPHYHVILDPSCSDHSNEHTTIKVFPENNNKNQERLYM</sequence>
<dbReference type="EMBL" id="CAJVPU010059924">
    <property type="protein sequence ID" value="CAG8776148.1"/>
    <property type="molecule type" value="Genomic_DNA"/>
</dbReference>
<organism evidence="1 2">
    <name type="scientific">Dentiscutata heterogama</name>
    <dbReference type="NCBI Taxonomy" id="1316150"/>
    <lineage>
        <taxon>Eukaryota</taxon>
        <taxon>Fungi</taxon>
        <taxon>Fungi incertae sedis</taxon>
        <taxon>Mucoromycota</taxon>
        <taxon>Glomeromycotina</taxon>
        <taxon>Glomeromycetes</taxon>
        <taxon>Diversisporales</taxon>
        <taxon>Gigasporaceae</taxon>
        <taxon>Dentiscutata</taxon>
    </lineage>
</organism>
<reference evidence="1" key="1">
    <citation type="submission" date="2021-06" db="EMBL/GenBank/DDBJ databases">
        <authorList>
            <person name="Kallberg Y."/>
            <person name="Tangrot J."/>
            <person name="Rosling A."/>
        </authorList>
    </citation>
    <scope>NUCLEOTIDE SEQUENCE</scope>
    <source>
        <strain evidence="1">IL203A</strain>
    </source>
</reference>
<gene>
    <name evidence="1" type="ORF">DHETER_LOCUS16130</name>
</gene>
<name>A0ACA9R4B5_9GLOM</name>